<keyword evidence="2" id="KW-1185">Reference proteome</keyword>
<sequence length="93" mass="10725">MAVFTVSTSQFLSADKLKELRHEAKTQYYQSHVLDLAVCDATLEDFVDDYIQYYYHLETASTHSLVSLASGCSSTKLNSKVRWILQRMTRKKL</sequence>
<gene>
    <name evidence="1" type="ORF">CT0861_02828</name>
</gene>
<comment type="caution">
    <text evidence="1">The sequence shown here is derived from an EMBL/GenBank/DDBJ whole genome shotgun (WGS) entry which is preliminary data.</text>
</comment>
<evidence type="ECO:0000313" key="1">
    <source>
        <dbReference type="EMBL" id="KZL76275.1"/>
    </source>
</evidence>
<evidence type="ECO:0000313" key="2">
    <source>
        <dbReference type="Proteomes" id="UP000076552"/>
    </source>
</evidence>
<proteinExistence type="predicted"/>
<dbReference type="AlphaFoldDB" id="A0A166X564"/>
<name>A0A166X564_9PEZI</name>
<reference evidence="1 2" key="1">
    <citation type="submission" date="2015-06" db="EMBL/GenBank/DDBJ databases">
        <title>Survival trade-offs in plant roots during colonization by closely related pathogenic and mutualistic fungi.</title>
        <authorList>
            <person name="Hacquard S."/>
            <person name="Kracher B."/>
            <person name="Hiruma K."/>
            <person name="Weinman A."/>
            <person name="Muench P."/>
            <person name="Garrido Oter R."/>
            <person name="Ver Loren van Themaat E."/>
            <person name="Dallerey J.-F."/>
            <person name="Damm U."/>
            <person name="Henrissat B."/>
            <person name="Lespinet O."/>
            <person name="Thon M."/>
            <person name="Kemen E."/>
            <person name="McHardy A.C."/>
            <person name="Schulze-Lefert P."/>
            <person name="O'Connell R.J."/>
        </authorList>
    </citation>
    <scope>NUCLEOTIDE SEQUENCE [LARGE SCALE GENOMIC DNA]</scope>
    <source>
        <strain evidence="1 2">0861</strain>
    </source>
</reference>
<dbReference type="OrthoDB" id="4847270at2759"/>
<protein>
    <submittedName>
        <fullName evidence="1">Uncharacterized protein</fullName>
    </submittedName>
</protein>
<dbReference type="EMBL" id="LFIV01000016">
    <property type="protein sequence ID" value="KZL76275.1"/>
    <property type="molecule type" value="Genomic_DNA"/>
</dbReference>
<organism evidence="1 2">
    <name type="scientific">Colletotrichum tofieldiae</name>
    <dbReference type="NCBI Taxonomy" id="708197"/>
    <lineage>
        <taxon>Eukaryota</taxon>
        <taxon>Fungi</taxon>
        <taxon>Dikarya</taxon>
        <taxon>Ascomycota</taxon>
        <taxon>Pezizomycotina</taxon>
        <taxon>Sordariomycetes</taxon>
        <taxon>Hypocreomycetidae</taxon>
        <taxon>Glomerellales</taxon>
        <taxon>Glomerellaceae</taxon>
        <taxon>Colletotrichum</taxon>
        <taxon>Colletotrichum spaethianum species complex</taxon>
    </lineage>
</organism>
<accession>A0A166X564</accession>
<dbReference type="Proteomes" id="UP000076552">
    <property type="component" value="Unassembled WGS sequence"/>
</dbReference>